<feature type="active site" description="Charge relay system" evidence="5">
    <location>
        <position position="347"/>
    </location>
</feature>
<dbReference type="InterPro" id="IPR015500">
    <property type="entry name" value="Peptidase_S8_subtilisin-rel"/>
</dbReference>
<dbReference type="Gene3D" id="3.40.50.200">
    <property type="entry name" value="Peptidase S8/S53 domain"/>
    <property type="match status" value="1"/>
</dbReference>
<dbReference type="OrthoDB" id="341609at2157"/>
<dbReference type="Pfam" id="PF00082">
    <property type="entry name" value="Peptidase_S8"/>
    <property type="match status" value="1"/>
</dbReference>
<dbReference type="EMBL" id="PHNJ01000033">
    <property type="protein sequence ID" value="TYL35837.1"/>
    <property type="molecule type" value="Genomic_DNA"/>
</dbReference>
<keyword evidence="3 5" id="KW-0378">Hydrolase</keyword>
<comment type="caution">
    <text evidence="8">The sequence shown here is derived from an EMBL/GenBank/DDBJ whole genome shotgun (WGS) entry which is preliminary data.</text>
</comment>
<evidence type="ECO:0000256" key="3">
    <source>
        <dbReference type="ARBA" id="ARBA00022801"/>
    </source>
</evidence>
<dbReference type="PROSITE" id="PS00138">
    <property type="entry name" value="SUBTILASE_SER"/>
    <property type="match status" value="1"/>
</dbReference>
<dbReference type="PROSITE" id="PS00136">
    <property type="entry name" value="SUBTILASE_ASP"/>
    <property type="match status" value="1"/>
</dbReference>
<dbReference type="SUPFAM" id="SSF52743">
    <property type="entry name" value="Subtilisin-like"/>
    <property type="match status" value="1"/>
</dbReference>
<evidence type="ECO:0000256" key="2">
    <source>
        <dbReference type="ARBA" id="ARBA00022670"/>
    </source>
</evidence>
<dbReference type="InterPro" id="IPR023828">
    <property type="entry name" value="Peptidase_S8_Ser-AS"/>
</dbReference>
<dbReference type="GO" id="GO:0004252">
    <property type="term" value="F:serine-type endopeptidase activity"/>
    <property type="evidence" value="ECO:0007669"/>
    <property type="project" value="UniProtKB-UniRule"/>
</dbReference>
<dbReference type="PROSITE" id="PS00137">
    <property type="entry name" value="SUBTILASE_HIS"/>
    <property type="match status" value="1"/>
</dbReference>
<dbReference type="GO" id="GO:0006508">
    <property type="term" value="P:proteolysis"/>
    <property type="evidence" value="ECO:0007669"/>
    <property type="project" value="UniProtKB-KW"/>
</dbReference>
<dbReference type="PROSITE" id="PS51892">
    <property type="entry name" value="SUBTILASE"/>
    <property type="match status" value="1"/>
</dbReference>
<proteinExistence type="inferred from homology"/>
<dbReference type="PRINTS" id="PR00723">
    <property type="entry name" value="SUBTILISIN"/>
</dbReference>
<feature type="domain" description="Peptidase S8/S53" evidence="7">
    <location>
        <begin position="126"/>
        <end position="387"/>
    </location>
</feature>
<protein>
    <submittedName>
        <fullName evidence="8">Peptidase S8 and S53 subtilisin kexin sedolisin</fullName>
    </submittedName>
</protein>
<dbReference type="InterPro" id="IPR022398">
    <property type="entry name" value="Peptidase_S8_His-AS"/>
</dbReference>
<dbReference type="InterPro" id="IPR050131">
    <property type="entry name" value="Peptidase_S8_subtilisin-like"/>
</dbReference>
<organism evidence="8 9">
    <name type="scientific">Natronococcus pandeyae</name>
    <dbReference type="NCBI Taxonomy" id="2055836"/>
    <lineage>
        <taxon>Archaea</taxon>
        <taxon>Methanobacteriati</taxon>
        <taxon>Methanobacteriota</taxon>
        <taxon>Stenosarchaea group</taxon>
        <taxon>Halobacteria</taxon>
        <taxon>Halobacteriales</taxon>
        <taxon>Natrialbaceae</taxon>
        <taxon>Natronococcus</taxon>
    </lineage>
</organism>
<keyword evidence="2 5" id="KW-0645">Protease</keyword>
<dbReference type="InterPro" id="IPR000209">
    <property type="entry name" value="Peptidase_S8/S53_dom"/>
</dbReference>
<dbReference type="AlphaFoldDB" id="A0A8J8PY84"/>
<dbReference type="RefSeq" id="WP_148860808.1">
    <property type="nucleotide sequence ID" value="NZ_PHNJ01000033.1"/>
</dbReference>
<dbReference type="Proteomes" id="UP000766904">
    <property type="component" value="Unassembled WGS sequence"/>
</dbReference>
<accession>A0A8J8PY84</accession>
<keyword evidence="4 5" id="KW-0720">Serine protease</keyword>
<feature type="active site" description="Charge relay system" evidence="5">
    <location>
        <position position="171"/>
    </location>
</feature>
<dbReference type="PANTHER" id="PTHR43806">
    <property type="entry name" value="PEPTIDASE S8"/>
    <property type="match status" value="1"/>
</dbReference>
<keyword evidence="9" id="KW-1185">Reference proteome</keyword>
<dbReference type="PANTHER" id="PTHR43806:SF11">
    <property type="entry name" value="CEREVISIN-RELATED"/>
    <property type="match status" value="1"/>
</dbReference>
<gene>
    <name evidence="8" type="ORF">CV102_25700</name>
</gene>
<evidence type="ECO:0000256" key="1">
    <source>
        <dbReference type="ARBA" id="ARBA00011073"/>
    </source>
</evidence>
<feature type="active site" description="Charge relay system" evidence="5">
    <location>
        <position position="135"/>
    </location>
</feature>
<dbReference type="InterPro" id="IPR036852">
    <property type="entry name" value="Peptidase_S8/S53_dom_sf"/>
</dbReference>
<comment type="similarity">
    <text evidence="1 5 6">Belongs to the peptidase S8 family.</text>
</comment>
<name>A0A8J8PY84_9EURY</name>
<evidence type="ECO:0000313" key="9">
    <source>
        <dbReference type="Proteomes" id="UP000766904"/>
    </source>
</evidence>
<evidence type="ECO:0000256" key="5">
    <source>
        <dbReference type="PROSITE-ProRule" id="PRU01240"/>
    </source>
</evidence>
<reference evidence="8" key="1">
    <citation type="submission" date="2017-11" db="EMBL/GenBank/DDBJ databases">
        <authorList>
            <person name="Kajale S.C."/>
            <person name="Sharma A."/>
        </authorList>
    </citation>
    <scope>NUCLEOTIDE SEQUENCE</scope>
    <source>
        <strain evidence="8">LS1_42</strain>
    </source>
</reference>
<sequence>MAHDVDRRTVLTGTAVGIGLTTIGTVGADEDELVRYIVTGGNPNQLERQGFTVVHEITRANVYLVLGPEDEDPADVNGVDAAFEDFAYELDIPEGPTDADVEGDLADEQWDKHLIEAFDAHEHATGNGTQIGILDTGVYDGHPDLGNVDVDASRSFIDWEESGHIGDVHWHGTHVAGIAGATGDVGVTGVAPDTELVSLRVFPQEPPLLAGVGDSFLALDYAAEIGLDAVNMSIGSPPQRPEDNQEGFRIARQRVIRSVKQRGTAVVTSAGNDSQNLQQEGWLALWGSLSNTMSISATTEADELADFSNFGANEITAGAPGELVLSTFDPDNQALPDAMYASASGTSMSAPQVSGLVGLVRELDSDANANQVENVIERGAEDNGRGDPETGAGRINALDTVEIV</sequence>
<evidence type="ECO:0000259" key="7">
    <source>
        <dbReference type="Pfam" id="PF00082"/>
    </source>
</evidence>
<evidence type="ECO:0000256" key="4">
    <source>
        <dbReference type="ARBA" id="ARBA00022825"/>
    </source>
</evidence>
<evidence type="ECO:0000256" key="6">
    <source>
        <dbReference type="RuleBase" id="RU003355"/>
    </source>
</evidence>
<evidence type="ECO:0000313" key="8">
    <source>
        <dbReference type="EMBL" id="TYL35837.1"/>
    </source>
</evidence>
<dbReference type="InterPro" id="IPR023827">
    <property type="entry name" value="Peptidase_S8_Asp-AS"/>
</dbReference>